<dbReference type="InterPro" id="IPR042214">
    <property type="entry name" value="TruD_catalytic"/>
</dbReference>
<dbReference type="InterPro" id="IPR020103">
    <property type="entry name" value="PsdUridine_synth_cat_dom_sf"/>
</dbReference>
<feature type="domain" description="TRUD" evidence="5">
    <location>
        <begin position="104"/>
        <end position="310"/>
    </location>
</feature>
<evidence type="ECO:0000256" key="3">
    <source>
        <dbReference type="ARBA" id="ARBA00023235"/>
    </source>
</evidence>
<dbReference type="AlphaFoldDB" id="A0A915N284"/>
<proteinExistence type="inferred from homology"/>
<evidence type="ECO:0000313" key="6">
    <source>
        <dbReference type="Proteomes" id="UP000887561"/>
    </source>
</evidence>
<dbReference type="InterPro" id="IPR001656">
    <property type="entry name" value="PsdUridine_synth_TruD"/>
</dbReference>
<evidence type="ECO:0000256" key="2">
    <source>
        <dbReference type="ARBA" id="ARBA00022694"/>
    </source>
</evidence>
<dbReference type="InterPro" id="IPR011760">
    <property type="entry name" value="PsdUridine_synth_TruD_insert"/>
</dbReference>
<keyword evidence="3" id="KW-0413">Isomerase</keyword>
<evidence type="ECO:0000256" key="1">
    <source>
        <dbReference type="ARBA" id="ARBA00007953"/>
    </source>
</evidence>
<dbReference type="GO" id="GO:0001522">
    <property type="term" value="P:pseudouridine synthesis"/>
    <property type="evidence" value="ECO:0007669"/>
    <property type="project" value="InterPro"/>
</dbReference>
<organism evidence="6 7">
    <name type="scientific">Meloidogyne javanica</name>
    <name type="common">Root-knot nematode worm</name>
    <dbReference type="NCBI Taxonomy" id="6303"/>
    <lineage>
        <taxon>Eukaryota</taxon>
        <taxon>Metazoa</taxon>
        <taxon>Ecdysozoa</taxon>
        <taxon>Nematoda</taxon>
        <taxon>Chromadorea</taxon>
        <taxon>Rhabditida</taxon>
        <taxon>Tylenchina</taxon>
        <taxon>Tylenchomorpha</taxon>
        <taxon>Tylenchoidea</taxon>
        <taxon>Meloidogynidae</taxon>
        <taxon>Meloidogyninae</taxon>
        <taxon>Meloidogyne</taxon>
        <taxon>Meloidogyne incognita group</taxon>
    </lineage>
</organism>
<dbReference type="GO" id="GO:0003723">
    <property type="term" value="F:RNA binding"/>
    <property type="evidence" value="ECO:0007669"/>
    <property type="project" value="InterPro"/>
</dbReference>
<dbReference type="GO" id="GO:0005634">
    <property type="term" value="C:nucleus"/>
    <property type="evidence" value="ECO:0007669"/>
    <property type="project" value="TreeGrafter"/>
</dbReference>
<dbReference type="SUPFAM" id="SSF55120">
    <property type="entry name" value="Pseudouridine synthase"/>
    <property type="match status" value="1"/>
</dbReference>
<dbReference type="WBParaSite" id="scaffold6486_cov223.g10894">
    <property type="protein sequence ID" value="scaffold6486_cov223.g10894"/>
    <property type="gene ID" value="scaffold6486_cov223.g10894"/>
</dbReference>
<dbReference type="PANTHER" id="PTHR13326">
    <property type="entry name" value="TRNA PSEUDOURIDINE SYNTHASE D"/>
    <property type="match status" value="1"/>
</dbReference>
<keyword evidence="2" id="KW-0819">tRNA processing</keyword>
<dbReference type="GO" id="GO:0008033">
    <property type="term" value="P:tRNA processing"/>
    <property type="evidence" value="ECO:0007669"/>
    <property type="project" value="UniProtKB-KW"/>
</dbReference>
<accession>A0A915N284</accession>
<dbReference type="CDD" id="cd02576">
    <property type="entry name" value="PseudoU_synth_ScPUS7"/>
    <property type="match status" value="1"/>
</dbReference>
<evidence type="ECO:0000259" key="5">
    <source>
        <dbReference type="PROSITE" id="PS50984"/>
    </source>
</evidence>
<comment type="similarity">
    <text evidence="1">Belongs to the pseudouridine synthase TruD family.</text>
</comment>
<evidence type="ECO:0000256" key="4">
    <source>
        <dbReference type="ARBA" id="ARBA00036943"/>
    </source>
</evidence>
<dbReference type="InterPro" id="IPR020119">
    <property type="entry name" value="PsdUridine_synth_TruD_CS"/>
</dbReference>
<dbReference type="Gene3D" id="3.30.2350.20">
    <property type="entry name" value="TruD, catalytic domain"/>
    <property type="match status" value="2"/>
</dbReference>
<dbReference type="PROSITE" id="PS01268">
    <property type="entry name" value="UPF0024"/>
    <property type="match status" value="1"/>
</dbReference>
<dbReference type="PANTHER" id="PTHR13326:SF31">
    <property type="entry name" value="PSEUDOURIDYLATE SYNTHASE 7 HOMOLOG"/>
    <property type="match status" value="1"/>
</dbReference>
<dbReference type="Proteomes" id="UP000887561">
    <property type="component" value="Unplaced"/>
</dbReference>
<dbReference type="PROSITE" id="PS50984">
    <property type="entry name" value="TRUD"/>
    <property type="match status" value="1"/>
</dbReference>
<dbReference type="PIRSF" id="PIRSF037016">
    <property type="entry name" value="Pseudouridin_synth_euk_prd"/>
    <property type="match status" value="1"/>
</dbReference>
<evidence type="ECO:0000313" key="7">
    <source>
        <dbReference type="WBParaSite" id="scaffold6486_cov223.g10894"/>
    </source>
</evidence>
<dbReference type="GO" id="GO:0009982">
    <property type="term" value="F:pseudouridine synthase activity"/>
    <property type="evidence" value="ECO:0007669"/>
    <property type="project" value="InterPro"/>
</dbReference>
<keyword evidence="6" id="KW-1185">Reference proteome</keyword>
<dbReference type="Pfam" id="PF01142">
    <property type="entry name" value="TruD"/>
    <property type="match status" value="1"/>
</dbReference>
<protein>
    <submittedName>
        <fullName evidence="7">TRUD domain-containing protein</fullName>
    </submittedName>
</protein>
<name>A0A915N284_MELJA</name>
<comment type="catalytic activity">
    <reaction evidence="4">
        <text>a uridine in tRNA = a pseudouridine in tRNA</text>
        <dbReference type="Rhea" id="RHEA:54572"/>
        <dbReference type="Rhea" id="RHEA-COMP:13339"/>
        <dbReference type="Rhea" id="RHEA-COMP:13934"/>
        <dbReference type="ChEBI" id="CHEBI:65314"/>
        <dbReference type="ChEBI" id="CHEBI:65315"/>
    </reaction>
</comment>
<dbReference type="NCBIfam" id="TIGR00094">
    <property type="entry name" value="tRNA_TruD_broad"/>
    <property type="match status" value="1"/>
</dbReference>
<reference evidence="7" key="1">
    <citation type="submission" date="2022-11" db="UniProtKB">
        <authorList>
            <consortium name="WormBaseParasite"/>
        </authorList>
    </citation>
    <scope>IDENTIFICATION</scope>
</reference>
<sequence>MDTNTCIDLIANRLNLKPSLFSVSGTKDRRAITVQRVSAYRIEKRRLCRQNFRGLWLSDFGYFKTKLELGDATGNYFSIILRDVDNNLNLEKFEQRVQQWKTNGFLNYFGSQRFGACGVQTAEIGRLILNQKWEEAVKALLKPRSDSSSTKINGCLKHYIDSGNAKEALQLLRYPDRFSSIEISLLRFLSNYPNGYKGALLALPRNVRTMYVHAYQSAVFNHILSRRKTSFGLACLPGDLDVLGNKLTDEASKIENVCLPLPSFENKLPENEVGEWYKQIAKDDEIDYESFKKIENHFGLGNVYRPFIAKPQDVSWQLLEYSLRDEQLQTCEFIPKNEEQNEQIKKEEKVFKALKLQFTLPSGTYATIALRELMRIDFSKESQKERELACLGKKEEI</sequence>